<dbReference type="EMBL" id="JAODUO010001328">
    <property type="protein sequence ID" value="KAK2166217.1"/>
    <property type="molecule type" value="Genomic_DNA"/>
</dbReference>
<comment type="caution">
    <text evidence="1">The sequence shown here is derived from an EMBL/GenBank/DDBJ whole genome shotgun (WGS) entry which is preliminary data.</text>
</comment>
<dbReference type="CDD" id="cd18499">
    <property type="entry name" value="BACK_RHOBTB"/>
    <property type="match status" value="1"/>
</dbReference>
<organism evidence="1 2">
    <name type="scientific">Ridgeia piscesae</name>
    <name type="common">Tubeworm</name>
    <dbReference type="NCBI Taxonomy" id="27915"/>
    <lineage>
        <taxon>Eukaryota</taxon>
        <taxon>Metazoa</taxon>
        <taxon>Spiralia</taxon>
        <taxon>Lophotrochozoa</taxon>
        <taxon>Annelida</taxon>
        <taxon>Polychaeta</taxon>
        <taxon>Sedentaria</taxon>
        <taxon>Canalipalpata</taxon>
        <taxon>Sabellida</taxon>
        <taxon>Siboglinidae</taxon>
        <taxon>Ridgeia</taxon>
    </lineage>
</organism>
<evidence type="ECO:0000313" key="1">
    <source>
        <dbReference type="EMBL" id="KAK2166217.1"/>
    </source>
</evidence>
<sequence length="206" mass="24322">MTLQLHNADQLVSWCLWFLSVNYHTVYTDHWKLLRTLSPVHQAYLNKHRWPPVWYLKAVDLYERCCHCRYLKAVDLYERGVVIVLEGGRPVRERCCHCRYLKAVDLYERGVVIVLEGGRPVRERCCHCRYLKAVDLYERCCHCRYLKAVDLYERAVLDEQREEKGHRSCISGSDDDEDNGGGCLGFCSRRNRRLKCVPHSLPEVYV</sequence>
<reference evidence="1" key="1">
    <citation type="journal article" date="2023" name="Mol. Biol. Evol.">
        <title>Third-Generation Sequencing Reveals the Adaptive Role of the Epigenome in Three Deep-Sea Polychaetes.</title>
        <authorList>
            <person name="Perez M."/>
            <person name="Aroh O."/>
            <person name="Sun Y."/>
            <person name="Lan Y."/>
            <person name="Juniper S.K."/>
            <person name="Young C.R."/>
            <person name="Angers B."/>
            <person name="Qian P.Y."/>
        </authorList>
    </citation>
    <scope>NUCLEOTIDE SEQUENCE</scope>
    <source>
        <strain evidence="1">R07B-5</strain>
    </source>
</reference>
<protein>
    <submittedName>
        <fullName evidence="1">Uncharacterized protein</fullName>
    </submittedName>
</protein>
<proteinExistence type="predicted"/>
<gene>
    <name evidence="1" type="ORF">NP493_1329g00039</name>
</gene>
<dbReference type="AlphaFoldDB" id="A0AAD9K7L7"/>
<evidence type="ECO:0000313" key="2">
    <source>
        <dbReference type="Proteomes" id="UP001209878"/>
    </source>
</evidence>
<dbReference type="Proteomes" id="UP001209878">
    <property type="component" value="Unassembled WGS sequence"/>
</dbReference>
<keyword evidence="2" id="KW-1185">Reference proteome</keyword>
<name>A0AAD9K7L7_RIDPI</name>
<accession>A0AAD9K7L7</accession>